<comment type="catalytic activity">
    <reaction evidence="8">
        <text>Couples ATP hydrolysis with the unwinding of duplex DNA by translocating in the 3'-5' direction.</text>
        <dbReference type="EC" id="5.6.2.4"/>
    </reaction>
</comment>
<dbReference type="Proteomes" id="UP000824013">
    <property type="component" value="Unassembled WGS sequence"/>
</dbReference>
<comment type="caution">
    <text evidence="13">The sequence shown here is derived from an EMBL/GenBank/DDBJ whole genome shotgun (WGS) entry which is preliminary data.</text>
</comment>
<dbReference type="InterPro" id="IPR000212">
    <property type="entry name" value="DNA_helicase_UvrD/REP"/>
</dbReference>
<evidence type="ECO:0000256" key="11">
    <source>
        <dbReference type="PROSITE-ProRule" id="PRU00560"/>
    </source>
</evidence>
<dbReference type="GO" id="GO:0000725">
    <property type="term" value="P:recombinational repair"/>
    <property type="evidence" value="ECO:0007669"/>
    <property type="project" value="TreeGrafter"/>
</dbReference>
<evidence type="ECO:0000256" key="8">
    <source>
        <dbReference type="ARBA" id="ARBA00034617"/>
    </source>
</evidence>
<evidence type="ECO:0000256" key="3">
    <source>
        <dbReference type="ARBA" id="ARBA00022801"/>
    </source>
</evidence>
<keyword evidence="2 11" id="KW-0547">Nucleotide-binding</keyword>
<dbReference type="PANTHER" id="PTHR11070">
    <property type="entry name" value="UVRD / RECB / PCRA DNA HELICASE FAMILY MEMBER"/>
    <property type="match status" value="1"/>
</dbReference>
<evidence type="ECO:0000256" key="7">
    <source>
        <dbReference type="ARBA" id="ARBA00023235"/>
    </source>
</evidence>
<feature type="binding site" evidence="11">
    <location>
        <begin position="33"/>
        <end position="40"/>
    </location>
    <ligand>
        <name>ATP</name>
        <dbReference type="ChEBI" id="CHEBI:30616"/>
    </ligand>
</feature>
<dbReference type="PANTHER" id="PTHR11070:SF2">
    <property type="entry name" value="ATP-DEPENDENT DNA HELICASE SRS2"/>
    <property type="match status" value="1"/>
</dbReference>
<dbReference type="EC" id="5.6.2.4" evidence="9"/>
<evidence type="ECO:0000259" key="12">
    <source>
        <dbReference type="PROSITE" id="PS51198"/>
    </source>
</evidence>
<evidence type="ECO:0000313" key="13">
    <source>
        <dbReference type="EMBL" id="HIY92081.1"/>
    </source>
</evidence>
<organism evidence="13 14">
    <name type="scientific">Candidatus Companilactobacillus pullicola</name>
    <dbReference type="NCBI Taxonomy" id="2838523"/>
    <lineage>
        <taxon>Bacteria</taxon>
        <taxon>Bacillati</taxon>
        <taxon>Bacillota</taxon>
        <taxon>Bacilli</taxon>
        <taxon>Lactobacillales</taxon>
        <taxon>Lactobacillaceae</taxon>
        <taxon>Companilactobacillus</taxon>
    </lineage>
</organism>
<evidence type="ECO:0000256" key="2">
    <source>
        <dbReference type="ARBA" id="ARBA00022741"/>
    </source>
</evidence>
<dbReference type="SUPFAM" id="SSF52540">
    <property type="entry name" value="P-loop containing nucleoside triphosphate hydrolases"/>
    <property type="match status" value="1"/>
</dbReference>
<dbReference type="GO" id="GO:0016787">
    <property type="term" value="F:hydrolase activity"/>
    <property type="evidence" value="ECO:0007669"/>
    <property type="project" value="UniProtKB-UniRule"/>
</dbReference>
<keyword evidence="4 11" id="KW-0347">Helicase</keyword>
<comment type="similarity">
    <text evidence="1">Belongs to the helicase family. UvrD subfamily.</text>
</comment>
<dbReference type="GO" id="GO:0005524">
    <property type="term" value="F:ATP binding"/>
    <property type="evidence" value="ECO:0007669"/>
    <property type="project" value="UniProtKB-UniRule"/>
</dbReference>
<gene>
    <name evidence="13" type="ORF">H9820_03935</name>
</gene>
<evidence type="ECO:0000256" key="5">
    <source>
        <dbReference type="ARBA" id="ARBA00022840"/>
    </source>
</evidence>
<sequence>MDKETFFEKLPVPVSDEQKKVILAADRATVVNASAGSGKTTTIIIKMLYQINVLGVEPNSILAITFSKNAQQDMLHRYDELALNFEPRIAKPRFKTFHALFLNLLGIANEHVYFCDPHKFYSKLQFCLKKVPGSDKWDILDDILQTYGKLVNNDLTYDGITGKDGQELDLKHILEAKPFSSDDYKAVITRYQSLKLSHHSIDFDDMQLRLLDILESGVSSADEIRRVTHEAFSQCYIDEFQDINALQVHILNELFDYDGESLWNHTCVIGDPNQAIYAFRGSDSRFILDFDKVHDDVQKFYLTTNYRCPSGILNPVLPLVSQKGKVLAHNEGGNVSVLKTYGSIIAKIKQLDSNDSNAIIVRKHSSAIILVDKLARAGVKVKTKDRHELLLENNYFKDLMDVIRLADTHDTKLLAHFVYPLFMVGHATVSSNFTYQNVLKKDNAYDYFVVQNHGHVDPEIELALDEIHCAKDAETRVNTAIDLLEPYYRRSKNKSLIKQINHYLTEELVYDDDDQPLSFATFERNNVLLTRKLRDWAREEGPVTTILTSHAVKGLEFDNVFYVDVNDDVLLTSNIYNDMLKNDDYADFEIDFEEERHLFYVTWTRAKKHLFVNFVPHQQSRFFDELDVKYDPTIQKQHWTAFKYANELKQQAKLGHAKLITKQEWNDNLRQGELIE</sequence>
<name>A0A9D1ZMH9_9LACO</name>
<evidence type="ECO:0000256" key="10">
    <source>
        <dbReference type="ARBA" id="ARBA00048988"/>
    </source>
</evidence>
<keyword evidence="6" id="KW-0238">DNA-binding</keyword>
<dbReference type="GO" id="GO:0043138">
    <property type="term" value="F:3'-5' DNA helicase activity"/>
    <property type="evidence" value="ECO:0007669"/>
    <property type="project" value="UniProtKB-EC"/>
</dbReference>
<dbReference type="InterPro" id="IPR013986">
    <property type="entry name" value="DExx_box_DNA_helicase_dom_sf"/>
</dbReference>
<keyword evidence="3 11" id="KW-0378">Hydrolase</keyword>
<comment type="catalytic activity">
    <reaction evidence="10">
        <text>ATP + H2O = ADP + phosphate + H(+)</text>
        <dbReference type="Rhea" id="RHEA:13065"/>
        <dbReference type="ChEBI" id="CHEBI:15377"/>
        <dbReference type="ChEBI" id="CHEBI:15378"/>
        <dbReference type="ChEBI" id="CHEBI:30616"/>
        <dbReference type="ChEBI" id="CHEBI:43474"/>
        <dbReference type="ChEBI" id="CHEBI:456216"/>
        <dbReference type="EC" id="5.6.2.4"/>
    </reaction>
</comment>
<dbReference type="EMBL" id="DXCM01000025">
    <property type="protein sequence ID" value="HIY92081.1"/>
    <property type="molecule type" value="Genomic_DNA"/>
</dbReference>
<keyword evidence="5 11" id="KW-0067">ATP-binding</keyword>
<dbReference type="Pfam" id="PF00580">
    <property type="entry name" value="UvrD-helicase"/>
    <property type="match status" value="1"/>
</dbReference>
<protein>
    <recommendedName>
        <fullName evidence="9">DNA 3'-5' helicase</fullName>
        <ecNumber evidence="9">5.6.2.4</ecNumber>
    </recommendedName>
</protein>
<keyword evidence="7" id="KW-0413">Isomerase</keyword>
<evidence type="ECO:0000256" key="1">
    <source>
        <dbReference type="ARBA" id="ARBA00009922"/>
    </source>
</evidence>
<dbReference type="PROSITE" id="PS51198">
    <property type="entry name" value="UVRD_HELICASE_ATP_BIND"/>
    <property type="match status" value="1"/>
</dbReference>
<reference evidence="13" key="1">
    <citation type="journal article" date="2021" name="PeerJ">
        <title>Extensive microbial diversity within the chicken gut microbiome revealed by metagenomics and culture.</title>
        <authorList>
            <person name="Gilroy R."/>
            <person name="Ravi A."/>
            <person name="Getino M."/>
            <person name="Pursley I."/>
            <person name="Horton D.L."/>
            <person name="Alikhan N.F."/>
            <person name="Baker D."/>
            <person name="Gharbi K."/>
            <person name="Hall N."/>
            <person name="Watson M."/>
            <person name="Adriaenssens E.M."/>
            <person name="Foster-Nyarko E."/>
            <person name="Jarju S."/>
            <person name="Secka A."/>
            <person name="Antonio M."/>
            <person name="Oren A."/>
            <person name="Chaudhuri R.R."/>
            <person name="La Ragione R."/>
            <person name="Hildebrand F."/>
            <person name="Pallen M.J."/>
        </authorList>
    </citation>
    <scope>NUCLEOTIDE SEQUENCE</scope>
    <source>
        <strain evidence="13">3204</strain>
    </source>
</reference>
<dbReference type="Gene3D" id="1.10.486.10">
    <property type="entry name" value="PCRA, domain 4"/>
    <property type="match status" value="1"/>
</dbReference>
<proteinExistence type="inferred from homology"/>
<dbReference type="AlphaFoldDB" id="A0A9D1ZMH9"/>
<evidence type="ECO:0000313" key="14">
    <source>
        <dbReference type="Proteomes" id="UP000824013"/>
    </source>
</evidence>
<dbReference type="InterPro" id="IPR027417">
    <property type="entry name" value="P-loop_NTPase"/>
</dbReference>
<evidence type="ECO:0000256" key="6">
    <source>
        <dbReference type="ARBA" id="ARBA00023125"/>
    </source>
</evidence>
<accession>A0A9D1ZMH9</accession>
<reference evidence="13" key="2">
    <citation type="submission" date="2021-04" db="EMBL/GenBank/DDBJ databases">
        <authorList>
            <person name="Gilroy R."/>
        </authorList>
    </citation>
    <scope>NUCLEOTIDE SEQUENCE</scope>
    <source>
        <strain evidence="13">3204</strain>
    </source>
</reference>
<feature type="domain" description="UvrD-like helicase ATP-binding" evidence="12">
    <location>
        <begin position="12"/>
        <end position="309"/>
    </location>
</feature>
<dbReference type="InterPro" id="IPR014016">
    <property type="entry name" value="UvrD-like_ATP-bd"/>
</dbReference>
<dbReference type="Pfam" id="PF13361">
    <property type="entry name" value="UvrD_C"/>
    <property type="match status" value="1"/>
</dbReference>
<dbReference type="CDD" id="cd17932">
    <property type="entry name" value="DEXQc_UvrD"/>
    <property type="match status" value="1"/>
</dbReference>
<evidence type="ECO:0000256" key="9">
    <source>
        <dbReference type="ARBA" id="ARBA00034808"/>
    </source>
</evidence>
<dbReference type="InterPro" id="IPR014017">
    <property type="entry name" value="DNA_helicase_UvrD-like_C"/>
</dbReference>
<evidence type="ECO:0000256" key="4">
    <source>
        <dbReference type="ARBA" id="ARBA00022806"/>
    </source>
</evidence>
<dbReference type="GO" id="GO:0003677">
    <property type="term" value="F:DNA binding"/>
    <property type="evidence" value="ECO:0007669"/>
    <property type="project" value="UniProtKB-KW"/>
</dbReference>
<dbReference type="Gene3D" id="1.10.10.160">
    <property type="match status" value="1"/>
</dbReference>
<dbReference type="Gene3D" id="3.40.50.300">
    <property type="entry name" value="P-loop containing nucleotide triphosphate hydrolases"/>
    <property type="match status" value="2"/>
</dbReference>